<accession>A0A835F069</accession>
<evidence type="ECO:0000313" key="1">
    <source>
        <dbReference type="EMBL" id="KAF8724294.1"/>
    </source>
</evidence>
<proteinExistence type="predicted"/>
<gene>
    <name evidence="1" type="ORF">HU200_021323</name>
</gene>
<organism evidence="1 2">
    <name type="scientific">Digitaria exilis</name>
    <dbReference type="NCBI Taxonomy" id="1010633"/>
    <lineage>
        <taxon>Eukaryota</taxon>
        <taxon>Viridiplantae</taxon>
        <taxon>Streptophyta</taxon>
        <taxon>Embryophyta</taxon>
        <taxon>Tracheophyta</taxon>
        <taxon>Spermatophyta</taxon>
        <taxon>Magnoliopsida</taxon>
        <taxon>Liliopsida</taxon>
        <taxon>Poales</taxon>
        <taxon>Poaceae</taxon>
        <taxon>PACMAD clade</taxon>
        <taxon>Panicoideae</taxon>
        <taxon>Panicodae</taxon>
        <taxon>Paniceae</taxon>
        <taxon>Anthephorinae</taxon>
        <taxon>Digitaria</taxon>
    </lineage>
</organism>
<name>A0A835F069_9POAL</name>
<dbReference type="EMBL" id="JACEFO010001663">
    <property type="protein sequence ID" value="KAF8724294.1"/>
    <property type="molecule type" value="Genomic_DNA"/>
</dbReference>
<dbReference type="Proteomes" id="UP000636709">
    <property type="component" value="Unassembled WGS sequence"/>
</dbReference>
<reference evidence="1" key="1">
    <citation type="submission" date="2020-07" db="EMBL/GenBank/DDBJ databases">
        <title>Genome sequence and genetic diversity analysis of an under-domesticated orphan crop, white fonio (Digitaria exilis).</title>
        <authorList>
            <person name="Bennetzen J.L."/>
            <person name="Chen S."/>
            <person name="Ma X."/>
            <person name="Wang X."/>
            <person name="Yssel A.E.J."/>
            <person name="Chaluvadi S.R."/>
            <person name="Johnson M."/>
            <person name="Gangashetty P."/>
            <person name="Hamidou F."/>
            <person name="Sanogo M.D."/>
            <person name="Zwaenepoel A."/>
            <person name="Wallace J."/>
            <person name="Van De Peer Y."/>
            <person name="Van Deynze A."/>
        </authorList>
    </citation>
    <scope>NUCLEOTIDE SEQUENCE</scope>
    <source>
        <tissue evidence="1">Leaves</tissue>
    </source>
</reference>
<dbReference type="AlphaFoldDB" id="A0A835F069"/>
<keyword evidence="2" id="KW-1185">Reference proteome</keyword>
<protein>
    <submittedName>
        <fullName evidence="1">Uncharacterized protein</fullName>
    </submittedName>
</protein>
<dbReference type="OrthoDB" id="694615at2759"/>
<comment type="caution">
    <text evidence="1">The sequence shown here is derived from an EMBL/GenBank/DDBJ whole genome shotgun (WGS) entry which is preliminary data.</text>
</comment>
<sequence>MKEPLEAKFVPRSVRLNKEVDGFKDEASAAAAASVDMQAIMPYAAKASSYGKPAPHLSVENVQGIATGFLQIQPVAVSAAILDVSDDEQA</sequence>
<evidence type="ECO:0000313" key="2">
    <source>
        <dbReference type="Proteomes" id="UP000636709"/>
    </source>
</evidence>